<evidence type="ECO:0000259" key="9">
    <source>
        <dbReference type="Pfam" id="PF08600"/>
    </source>
</evidence>
<dbReference type="Pfam" id="PF08600">
    <property type="entry name" value="NuBaID_C"/>
    <property type="match status" value="1"/>
</dbReference>
<evidence type="ECO:0000256" key="3">
    <source>
        <dbReference type="ARBA" id="ARBA00022771"/>
    </source>
</evidence>
<dbReference type="Pfam" id="PF07967">
    <property type="entry name" value="zf-C3HC"/>
    <property type="match status" value="1"/>
</dbReference>
<comment type="function">
    <text evidence="6">Required for proper positioning of a substantial amount of TPR at the nuclear basket (NB) through interaction with TPR.</text>
</comment>
<evidence type="ECO:0000313" key="10">
    <source>
        <dbReference type="EMBL" id="GIX97373.1"/>
    </source>
</evidence>
<dbReference type="GO" id="GO:0005634">
    <property type="term" value="C:nucleus"/>
    <property type="evidence" value="ECO:0007669"/>
    <property type="project" value="UniProtKB-SubCell"/>
</dbReference>
<gene>
    <name evidence="11" type="primary">zc3hc1</name>
    <name evidence="10" type="ORF">CDAR_473061</name>
    <name evidence="11" type="ORF">CDAR_473181</name>
</gene>
<sequence>MPIDRKSLDVFFQNVTNSDSHEKEEKNFIKRISTYIEGQKWMRKPLSISPAVCSQYGWICINSNLLECETCGAKLCCPELNIEFYDAYKACIEKLLQDLKSNHKPYCPWPLTPAPDCFLQMPTLPKEESFKHFTRRLKSSFQCLSDFPQIQDEIFSLLGLEKHHIKELCKLSEIDSEKIEQYGMSGVTLASTGWMLKKNKEEQIFITCDSCQRSIWSKVFTLIIPNKNEVTSASQDNKDTSLTEEPSVTPSKRIKKEDFNPLEEHRPWCLWIITKKENCNSQCEDNSCEETEDINNTPGWKIFINSLLKNICESQESNIKSRPSKEQIRSARDLLDTWTNVAE</sequence>
<feature type="domain" description="C3HC-type" evidence="8">
    <location>
        <begin position="25"/>
        <end position="149"/>
    </location>
</feature>
<comment type="caution">
    <text evidence="10">The sequence shown here is derived from an EMBL/GenBank/DDBJ whole genome shotgun (WGS) entry which is preliminary data.</text>
</comment>
<evidence type="ECO:0000256" key="7">
    <source>
        <dbReference type="SAM" id="MobiDB-lite"/>
    </source>
</evidence>
<keyword evidence="3" id="KW-0863">Zinc-finger</keyword>
<evidence type="ECO:0000256" key="4">
    <source>
        <dbReference type="ARBA" id="ARBA00022833"/>
    </source>
</evidence>
<dbReference type="EMBL" id="BPLQ01003034">
    <property type="protein sequence ID" value="GIX97373.1"/>
    <property type="molecule type" value="Genomic_DNA"/>
</dbReference>
<dbReference type="GO" id="GO:0008270">
    <property type="term" value="F:zinc ion binding"/>
    <property type="evidence" value="ECO:0007669"/>
    <property type="project" value="UniProtKB-KW"/>
</dbReference>
<evidence type="ECO:0000256" key="2">
    <source>
        <dbReference type="ARBA" id="ARBA00022723"/>
    </source>
</evidence>
<feature type="domain" description="NuBaID C-terminal" evidence="9">
    <location>
        <begin position="188"/>
        <end position="308"/>
    </location>
</feature>
<comment type="subcellular location">
    <subcellularLocation>
        <location evidence="1">Nucleus</location>
    </subcellularLocation>
</comment>
<dbReference type="EMBL" id="BPLQ01003034">
    <property type="protein sequence ID" value="GIX97393.1"/>
    <property type="molecule type" value="Genomic_DNA"/>
</dbReference>
<dbReference type="Proteomes" id="UP001054837">
    <property type="component" value="Unassembled WGS sequence"/>
</dbReference>
<keyword evidence="12" id="KW-1185">Reference proteome</keyword>
<organism evidence="10 12">
    <name type="scientific">Caerostris darwini</name>
    <dbReference type="NCBI Taxonomy" id="1538125"/>
    <lineage>
        <taxon>Eukaryota</taxon>
        <taxon>Metazoa</taxon>
        <taxon>Ecdysozoa</taxon>
        <taxon>Arthropoda</taxon>
        <taxon>Chelicerata</taxon>
        <taxon>Arachnida</taxon>
        <taxon>Araneae</taxon>
        <taxon>Araneomorphae</taxon>
        <taxon>Entelegynae</taxon>
        <taxon>Araneoidea</taxon>
        <taxon>Araneidae</taxon>
        <taxon>Caerostris</taxon>
    </lineage>
</organism>
<dbReference type="PANTHER" id="PTHR15835">
    <property type="entry name" value="NUCLEAR-INTERACTING PARTNER OF ALK"/>
    <property type="match status" value="1"/>
</dbReference>
<reference evidence="10 12" key="1">
    <citation type="submission" date="2021-06" db="EMBL/GenBank/DDBJ databases">
        <title>Caerostris darwini draft genome.</title>
        <authorList>
            <person name="Kono N."/>
            <person name="Arakawa K."/>
        </authorList>
    </citation>
    <scope>NUCLEOTIDE SEQUENCE [LARGE SCALE GENOMIC DNA]</scope>
</reference>
<keyword evidence="4" id="KW-0862">Zinc</keyword>
<protein>
    <submittedName>
        <fullName evidence="11">NIPA-like protein</fullName>
    </submittedName>
</protein>
<dbReference type="InterPro" id="IPR013909">
    <property type="entry name" value="NuBaID_C"/>
</dbReference>
<evidence type="ECO:0000256" key="1">
    <source>
        <dbReference type="ARBA" id="ARBA00004123"/>
    </source>
</evidence>
<evidence type="ECO:0000256" key="5">
    <source>
        <dbReference type="ARBA" id="ARBA00023242"/>
    </source>
</evidence>
<evidence type="ECO:0000256" key="6">
    <source>
        <dbReference type="ARBA" id="ARBA00044931"/>
    </source>
</evidence>
<evidence type="ECO:0000313" key="12">
    <source>
        <dbReference type="Proteomes" id="UP001054837"/>
    </source>
</evidence>
<evidence type="ECO:0000259" key="8">
    <source>
        <dbReference type="Pfam" id="PF07967"/>
    </source>
</evidence>
<dbReference type="PANTHER" id="PTHR15835:SF6">
    <property type="entry name" value="ZINC FINGER C3HC-TYPE PROTEIN 1"/>
    <property type="match status" value="1"/>
</dbReference>
<dbReference type="InterPro" id="IPR012935">
    <property type="entry name" value="NuBaID_N"/>
</dbReference>
<dbReference type="AlphaFoldDB" id="A0AAV4PM39"/>
<name>A0AAV4PM39_9ARAC</name>
<feature type="region of interest" description="Disordered" evidence="7">
    <location>
        <begin position="232"/>
        <end position="256"/>
    </location>
</feature>
<accession>A0AAV4PM39</accession>
<keyword evidence="5" id="KW-0539">Nucleus</keyword>
<evidence type="ECO:0000313" key="11">
    <source>
        <dbReference type="EMBL" id="GIX97393.1"/>
    </source>
</evidence>
<proteinExistence type="predicted"/>
<keyword evidence="2" id="KW-0479">Metal-binding</keyword>